<proteinExistence type="predicted"/>
<evidence type="ECO:0000313" key="1">
    <source>
        <dbReference type="EMBL" id="CAD8103034.1"/>
    </source>
</evidence>
<dbReference type="EMBL" id="CAJJDN010000079">
    <property type="protein sequence ID" value="CAD8103034.1"/>
    <property type="molecule type" value="Genomic_DNA"/>
</dbReference>
<sequence>MLIHLPKCAQLIQNERSLEYDRLTKRLEKSIIENSLYRLAVDIKFLQGFYSVHSFNQEEKEKLFALLIEYSLQKYIYSTKHLFQTPCTPKKIKLFLSAFTKKICNNIQIKYEDLRQIYDEVNQNGLDTTFDNTDQQIRRGIQCLQEFFALFRHLIPPSYFPQLIDNYLQGENLNQRLFRVVKSEPISTYTKSFEMLIEFKKSSHVIRQMDPFLIAQLISYRPDLPIDNYLDFILEDIYNSFIVLLLNIQNLTNMNPIQIHHGSMRPQDFIQPLVYLIGSSQTRNKVWDTIERMFLVISDLIHPNNATTNDFVFSFFYMFVKTFVERVEAQNQSSEKNQEQQENVLDNNIFTKDEQLFLQDEEMNDMDEEEEEEDEDSNDKEKIFDKKEFMIDQEGIDKFISIVKPHLKYLIYQKNRFKIQVAGIYKSLCKLRPKEILPYVMEQIQLALERDDLKPLLIIHIIEKIFKPAIQFDQYPQIINYIPFILRQTTNFILDNGEYIWRFYDILFQYIPIYDIKDLETQYPNVNLQEEMQIEDINFYQITQEISDLALEAFRKYVSTFEYSDVKYHISQRGSEIIFSTRNKFYNFVFQSSKSNYKEIVNILCNYLDDKILNNLSDNFVLVMQAIILRDPNVLKDILTIIENQLLRQNKDHYEFNISNITTIRNYLIIIYEIIQFSGSVNKQYYQTLKCIIDLSLKHEETKIQQAGQNILACLLMSQAAIHIQDFQFTNDPNIQLDWLKLKQKGKNEKYLPKWQEINDQEFIKQIMDDYYHPCLQQIREIIVQKKESKSFLDYVQNDFLSQYEQQYQLDSKQNNQQIELRIRKNLSLNIDIIHAFIRPLYFRMKQYNENSSEVFKQFQEQYCFGVLNNMYDEVIQFCVDFVPVYINNGLALDGKLATSFINIIKLLIHDTSDKIQRLGKWLQVKTRSSDTNKIKFYNRFQAQMFYTYLLNNRIDQIYNNQIMNQQNKELLLISIPFLFDSNEFNYKVNWIWLSSRMELLDDREWLYELFQKLYEQLKTVFKNKWFNQQYIETLNETEKQKLSLFQNHFTKGFANFVSIVSNLNPGMFLESYQIFDGVYQSLIDKVNRADFNLDVLSLIQKISQACVELNQADFARKNILIIKNQEVQKYVDSIFEQRIQYWQEQQTKISRNLDSLNDRLTQIVELWLNIPIDAATSRQLITNGCALLLMRTDQLPQLNEKVILKAFNCCISQEFNIRSLGKLLLYRLIQICVFKNKSYKYIIRKPEDFQNTKITLDQYNIFRFILPEDQIFYKLNDFHRKGKILLYNQLKYTDIKREEAKKEFRILKSISPEQWHQFMNLMIIDQSVLDQQQSQQPIMLFQFNQDKSSIANLFNDVDNQANEQFFYNSYMQAPIRFSLLYKKVQFMKYLFAITDYEIFNHTKDLIDQNNLDQLSFQRIYLSGLLYALHSSWNCQCKQEIIDYCMNKFEKIIMDQSRDEFKTFQYYLHVALSRCDLRKQEQFLNAILDKIQKENDNKKLRWIFLFYTIIESKKHQQIKLLDNILQTNFDYSNLKAVQTFIPLIIDQQNKYPHNIELLQEFGIIEQFRQQTAILVESKYFIFENSELFTKGLNILVNQFQQQNINGKINIIETLFESWKSKKFFINPYILQKMQPIVEYLLTINEENNLQQLTQGLQMFSNIRIKECTIALIQLTLNLLKVSSNTVRVRQLNFLKILTKEILHINRPEILENIVHYLLDENKVVMQSCFDLTTQLIQQMTLQEVNSQLEIYIKQSTNKETELQGKQVLMAMIMAHPRYTQPWINKILKIVLEKQNKLQSQQKTFAANYLKLYRANQLMEIEEVQINIEFIEKMSELSNPYNYFA</sequence>
<accession>A0A8S1PJB5</accession>
<comment type="caution">
    <text evidence="1">The sequence shown here is derived from an EMBL/GenBank/DDBJ whole genome shotgun (WGS) entry which is preliminary data.</text>
</comment>
<protein>
    <submittedName>
        <fullName evidence="1">Uncharacterized protein</fullName>
    </submittedName>
</protein>
<reference evidence="1" key="1">
    <citation type="submission" date="2021-01" db="EMBL/GenBank/DDBJ databases">
        <authorList>
            <consortium name="Genoscope - CEA"/>
            <person name="William W."/>
        </authorList>
    </citation>
    <scope>NUCLEOTIDE SEQUENCE</scope>
</reference>
<name>A0A8S1PJB5_9CILI</name>
<dbReference type="Proteomes" id="UP000692954">
    <property type="component" value="Unassembled WGS sequence"/>
</dbReference>
<evidence type="ECO:0000313" key="2">
    <source>
        <dbReference type="Proteomes" id="UP000692954"/>
    </source>
</evidence>
<keyword evidence="2" id="KW-1185">Reference proteome</keyword>
<dbReference type="OrthoDB" id="295216at2759"/>
<gene>
    <name evidence="1" type="ORF">PSON_ATCC_30995.1.T0790093</name>
</gene>
<organism evidence="1 2">
    <name type="scientific">Paramecium sonneborni</name>
    <dbReference type="NCBI Taxonomy" id="65129"/>
    <lineage>
        <taxon>Eukaryota</taxon>
        <taxon>Sar</taxon>
        <taxon>Alveolata</taxon>
        <taxon>Ciliophora</taxon>
        <taxon>Intramacronucleata</taxon>
        <taxon>Oligohymenophorea</taxon>
        <taxon>Peniculida</taxon>
        <taxon>Parameciidae</taxon>
        <taxon>Paramecium</taxon>
    </lineage>
</organism>